<name>A0ABD0YVM1_9HEMI</name>
<organism evidence="2 3">
    <name type="scientific">Ranatra chinensis</name>
    <dbReference type="NCBI Taxonomy" id="642074"/>
    <lineage>
        <taxon>Eukaryota</taxon>
        <taxon>Metazoa</taxon>
        <taxon>Ecdysozoa</taxon>
        <taxon>Arthropoda</taxon>
        <taxon>Hexapoda</taxon>
        <taxon>Insecta</taxon>
        <taxon>Pterygota</taxon>
        <taxon>Neoptera</taxon>
        <taxon>Paraneoptera</taxon>
        <taxon>Hemiptera</taxon>
        <taxon>Heteroptera</taxon>
        <taxon>Panheteroptera</taxon>
        <taxon>Nepomorpha</taxon>
        <taxon>Nepidae</taxon>
        <taxon>Ranatrinae</taxon>
        <taxon>Ranatra</taxon>
    </lineage>
</organism>
<evidence type="ECO:0000313" key="2">
    <source>
        <dbReference type="EMBL" id="KAL1140000.1"/>
    </source>
</evidence>
<comment type="caution">
    <text evidence="2">The sequence shown here is derived from an EMBL/GenBank/DDBJ whole genome shotgun (WGS) entry which is preliminary data.</text>
</comment>
<dbReference type="EMBL" id="JBFDAA010000002">
    <property type="protein sequence ID" value="KAL1140000.1"/>
    <property type="molecule type" value="Genomic_DNA"/>
</dbReference>
<protein>
    <submittedName>
        <fullName evidence="2">Uncharacterized protein</fullName>
    </submittedName>
</protein>
<proteinExistence type="predicted"/>
<keyword evidence="3" id="KW-1185">Reference proteome</keyword>
<accession>A0ABD0YVM1</accession>
<evidence type="ECO:0000313" key="3">
    <source>
        <dbReference type="Proteomes" id="UP001558652"/>
    </source>
</evidence>
<evidence type="ECO:0000256" key="1">
    <source>
        <dbReference type="SAM" id="MobiDB-lite"/>
    </source>
</evidence>
<sequence length="109" mass="11747">MFYQNKKQEPREMGKKKSYKRPSLNVIGPKIIGGLTSSANSKSPSNFLFLLASPAAASRATASRADQKTDLIADTLRPPPLLGNGGGERSPHELSDTRQELTAADPTHD</sequence>
<gene>
    <name evidence="2" type="ORF">AAG570_006977</name>
</gene>
<feature type="compositionally biased region" description="Basic and acidic residues" evidence="1">
    <location>
        <begin position="89"/>
        <end position="99"/>
    </location>
</feature>
<feature type="region of interest" description="Disordered" evidence="1">
    <location>
        <begin position="1"/>
        <end position="23"/>
    </location>
</feature>
<feature type="region of interest" description="Disordered" evidence="1">
    <location>
        <begin position="60"/>
        <end position="109"/>
    </location>
</feature>
<dbReference type="AlphaFoldDB" id="A0ABD0YVM1"/>
<reference evidence="2 3" key="1">
    <citation type="submission" date="2024-07" db="EMBL/GenBank/DDBJ databases">
        <title>Chromosome-level genome assembly of the water stick insect Ranatra chinensis (Heteroptera: Nepidae).</title>
        <authorList>
            <person name="Liu X."/>
        </authorList>
    </citation>
    <scope>NUCLEOTIDE SEQUENCE [LARGE SCALE GENOMIC DNA]</scope>
    <source>
        <strain evidence="2">Cailab_2021Rc</strain>
        <tissue evidence="2">Muscle</tissue>
    </source>
</reference>
<dbReference type="Proteomes" id="UP001558652">
    <property type="component" value="Unassembled WGS sequence"/>
</dbReference>
<feature type="compositionally biased region" description="Basic and acidic residues" evidence="1">
    <location>
        <begin position="1"/>
        <end position="15"/>
    </location>
</feature>